<sequence length="470" mass="53418">MNLKKRTNQLLILCSFFVFSCTTTNVESILDDVEEEDLVLEDTTFTPTDWTDATHSKSADPNFDVVFEENTVKRLDIVVTASRWQVMLDNMTELYGTFGGGNQGPGGGFSDEDPTFVPAEVFFDDKEWYRVGIRFKGNSSLMSTWKSGNLKLSFKLDFDEFEDDYPQIDNQRFYGFKKLSLKNNYDDKSLVREKVAGDLFRSAGLAGSHTAFYTLYVDAGEGPVYFGLYTLVEEVDDTVIETQFSDDDGNLYKPDGDAASFANGTYDETELIKKTNEDDLDWTDVNALYSILHDDRRLTDAEAWRTDLEEVFDVPVFLKYLAVNTLIQNWDTYGKMTHNYLMYNNPETDKLTWIPWDNNEALQSGKQGGALSLDFSDLNSSDWPLISYLYADATYKAQYQTFLQEVNDGVFSASTMHVIYNNYATLLAPYAATEKDGYTFLNSSSDFQNGIDELKSHVESRNNAADSYLN</sequence>
<feature type="chain" id="PRO_5019068788" evidence="1">
    <location>
        <begin position="21"/>
        <end position="470"/>
    </location>
</feature>
<reference evidence="2 3" key="1">
    <citation type="submission" date="2018-12" db="EMBL/GenBank/DDBJ databases">
        <title>Flammeovirga pectinis sp. nov., isolated from the gut of the Korean scallop, Patinopecten yessoensis.</title>
        <authorList>
            <person name="Bae J.-W."/>
            <person name="Jeong Y.-S."/>
            <person name="Kang W."/>
        </authorList>
    </citation>
    <scope>NUCLEOTIDE SEQUENCE [LARGE SCALE GENOMIC DNA]</scope>
    <source>
        <strain evidence="2 3">L12M1</strain>
    </source>
</reference>
<feature type="signal peptide" evidence="1">
    <location>
        <begin position="1"/>
        <end position="20"/>
    </location>
</feature>
<protein>
    <submittedName>
        <fullName evidence="2">Spore coat protein</fullName>
    </submittedName>
</protein>
<dbReference type="InterPro" id="IPR014867">
    <property type="entry name" value="Spore_coat_CotH_CotH2/3/7"/>
</dbReference>
<dbReference type="Pfam" id="PF08757">
    <property type="entry name" value="CotH"/>
    <property type="match status" value="1"/>
</dbReference>
<keyword evidence="2" id="KW-0167">Capsid protein</keyword>
<dbReference type="PANTHER" id="PTHR40050:SF1">
    <property type="entry name" value="INNER SPORE COAT PROTEIN H"/>
    <property type="match status" value="1"/>
</dbReference>
<evidence type="ECO:0000313" key="3">
    <source>
        <dbReference type="Proteomes" id="UP000267268"/>
    </source>
</evidence>
<dbReference type="AlphaFoldDB" id="A0A3S9NY89"/>
<organism evidence="2 3">
    <name type="scientific">Flammeovirga pectinis</name>
    <dbReference type="NCBI Taxonomy" id="2494373"/>
    <lineage>
        <taxon>Bacteria</taxon>
        <taxon>Pseudomonadati</taxon>
        <taxon>Bacteroidota</taxon>
        <taxon>Cytophagia</taxon>
        <taxon>Cytophagales</taxon>
        <taxon>Flammeovirgaceae</taxon>
        <taxon>Flammeovirga</taxon>
    </lineage>
</organism>
<keyword evidence="3" id="KW-1185">Reference proteome</keyword>
<evidence type="ECO:0000256" key="1">
    <source>
        <dbReference type="SAM" id="SignalP"/>
    </source>
</evidence>
<dbReference type="OrthoDB" id="3235126at2"/>
<dbReference type="KEGG" id="fll:EI427_00985"/>
<dbReference type="PANTHER" id="PTHR40050">
    <property type="entry name" value="INNER SPORE COAT PROTEIN H"/>
    <property type="match status" value="1"/>
</dbReference>
<dbReference type="PROSITE" id="PS51257">
    <property type="entry name" value="PROKAR_LIPOPROTEIN"/>
    <property type="match status" value="1"/>
</dbReference>
<keyword evidence="2" id="KW-0946">Virion</keyword>
<gene>
    <name evidence="2" type="ORF">EI427_00985</name>
</gene>
<dbReference type="EMBL" id="CP034562">
    <property type="protein sequence ID" value="AZQ60835.1"/>
    <property type="molecule type" value="Genomic_DNA"/>
</dbReference>
<dbReference type="Proteomes" id="UP000267268">
    <property type="component" value="Chromosome 1"/>
</dbReference>
<proteinExistence type="predicted"/>
<evidence type="ECO:0000313" key="2">
    <source>
        <dbReference type="EMBL" id="AZQ60835.1"/>
    </source>
</evidence>
<keyword evidence="1" id="KW-0732">Signal</keyword>
<dbReference type="RefSeq" id="WP_126610804.1">
    <property type="nucleotide sequence ID" value="NZ_CP034562.1"/>
</dbReference>
<accession>A0A3S9NY89</accession>
<name>A0A3S9NY89_9BACT</name>